<dbReference type="OrthoDB" id="6777126at2759"/>
<organism evidence="1 2">
    <name type="scientific">Araneus ventricosus</name>
    <name type="common">Orbweaver spider</name>
    <name type="synonym">Epeira ventricosa</name>
    <dbReference type="NCBI Taxonomy" id="182803"/>
    <lineage>
        <taxon>Eukaryota</taxon>
        <taxon>Metazoa</taxon>
        <taxon>Ecdysozoa</taxon>
        <taxon>Arthropoda</taxon>
        <taxon>Chelicerata</taxon>
        <taxon>Arachnida</taxon>
        <taxon>Araneae</taxon>
        <taxon>Araneomorphae</taxon>
        <taxon>Entelegynae</taxon>
        <taxon>Araneoidea</taxon>
        <taxon>Araneidae</taxon>
        <taxon>Araneus</taxon>
    </lineage>
</organism>
<name>A0A4Y2L5W7_ARAVE</name>
<reference evidence="1 2" key="1">
    <citation type="journal article" date="2019" name="Sci. Rep.">
        <title>Orb-weaving spider Araneus ventricosus genome elucidates the spidroin gene catalogue.</title>
        <authorList>
            <person name="Kono N."/>
            <person name="Nakamura H."/>
            <person name="Ohtoshi R."/>
            <person name="Moran D.A.P."/>
            <person name="Shinohara A."/>
            <person name="Yoshida Y."/>
            <person name="Fujiwara M."/>
            <person name="Mori M."/>
            <person name="Tomita M."/>
            <person name="Arakawa K."/>
        </authorList>
    </citation>
    <scope>NUCLEOTIDE SEQUENCE [LARGE SCALE GENOMIC DNA]</scope>
</reference>
<proteinExistence type="predicted"/>
<dbReference type="AlphaFoldDB" id="A0A4Y2L5W7"/>
<keyword evidence="2" id="KW-1185">Reference proteome</keyword>
<accession>A0A4Y2L5W7</accession>
<evidence type="ECO:0000313" key="1">
    <source>
        <dbReference type="EMBL" id="GBN09902.1"/>
    </source>
</evidence>
<evidence type="ECO:0000313" key="2">
    <source>
        <dbReference type="Proteomes" id="UP000499080"/>
    </source>
</evidence>
<gene>
    <name evidence="1" type="ORF">AVEN_184698_1</name>
</gene>
<comment type="caution">
    <text evidence="1">The sequence shown here is derived from an EMBL/GenBank/DDBJ whole genome shotgun (WGS) entry which is preliminary data.</text>
</comment>
<protein>
    <submittedName>
        <fullName evidence="1">Uncharacterized protein</fullName>
    </submittedName>
</protein>
<dbReference type="EMBL" id="BGPR01005405">
    <property type="protein sequence ID" value="GBN09902.1"/>
    <property type="molecule type" value="Genomic_DNA"/>
</dbReference>
<sequence>MSTLPTEYFEFESVWKSVPVQERTINKLSERLRLIEMRLPGKQAEYSASVAKIYVNKGIDKPKQEKAEKKCLRCHKPANLPKTCYKKSSYSRRSEGDSFMCGRKDVCLRK</sequence>
<dbReference type="Proteomes" id="UP000499080">
    <property type="component" value="Unassembled WGS sequence"/>
</dbReference>